<dbReference type="InterPro" id="IPR040256">
    <property type="entry name" value="At4g02000-like"/>
</dbReference>
<comment type="caution">
    <text evidence="3">The sequence shown here is derived from an EMBL/GenBank/DDBJ whole genome shotgun (WGS) entry which is preliminary data.</text>
</comment>
<dbReference type="Pfam" id="PF14392">
    <property type="entry name" value="zf-CCHC_4"/>
    <property type="match status" value="1"/>
</dbReference>
<dbReference type="InterPro" id="IPR025836">
    <property type="entry name" value="Zn_knuckle_CX2CX4HX4C"/>
</dbReference>
<dbReference type="PROSITE" id="PS50158">
    <property type="entry name" value="ZF_CCHC"/>
    <property type="match status" value="1"/>
</dbReference>
<dbReference type="AlphaFoldDB" id="A0A5C7H234"/>
<dbReference type="OrthoDB" id="2219495at2759"/>
<dbReference type="Proteomes" id="UP000323000">
    <property type="component" value="Chromosome 11"/>
</dbReference>
<reference evidence="4" key="1">
    <citation type="journal article" date="2019" name="Gigascience">
        <title>De novo genome assembly of the endangered Acer yangbiense, a plant species with extremely small populations endemic to Yunnan Province, China.</title>
        <authorList>
            <person name="Yang J."/>
            <person name="Wariss H.M."/>
            <person name="Tao L."/>
            <person name="Zhang R."/>
            <person name="Yun Q."/>
            <person name="Hollingsworth P."/>
            <person name="Dao Z."/>
            <person name="Luo G."/>
            <person name="Guo H."/>
            <person name="Ma Y."/>
            <person name="Sun W."/>
        </authorList>
    </citation>
    <scope>NUCLEOTIDE SEQUENCE [LARGE SCALE GENOMIC DNA]</scope>
    <source>
        <strain evidence="4">cv. Malutang</strain>
    </source>
</reference>
<dbReference type="InterPro" id="IPR001878">
    <property type="entry name" value="Znf_CCHC"/>
</dbReference>
<dbReference type="GO" id="GO:0008270">
    <property type="term" value="F:zinc ion binding"/>
    <property type="evidence" value="ECO:0007669"/>
    <property type="project" value="UniProtKB-KW"/>
</dbReference>
<dbReference type="GO" id="GO:0003676">
    <property type="term" value="F:nucleic acid binding"/>
    <property type="evidence" value="ECO:0007669"/>
    <property type="project" value="InterPro"/>
</dbReference>
<dbReference type="Pfam" id="PF14111">
    <property type="entry name" value="DUF4283"/>
    <property type="match status" value="1"/>
</dbReference>
<keyword evidence="1" id="KW-0862">Zinc</keyword>
<feature type="domain" description="CCHC-type" evidence="2">
    <location>
        <begin position="188"/>
        <end position="201"/>
    </location>
</feature>
<name>A0A5C7H234_9ROSI</name>
<protein>
    <recommendedName>
        <fullName evidence="2">CCHC-type domain-containing protein</fullName>
    </recommendedName>
</protein>
<organism evidence="3 4">
    <name type="scientific">Acer yangbiense</name>
    <dbReference type="NCBI Taxonomy" id="1000413"/>
    <lineage>
        <taxon>Eukaryota</taxon>
        <taxon>Viridiplantae</taxon>
        <taxon>Streptophyta</taxon>
        <taxon>Embryophyta</taxon>
        <taxon>Tracheophyta</taxon>
        <taxon>Spermatophyta</taxon>
        <taxon>Magnoliopsida</taxon>
        <taxon>eudicotyledons</taxon>
        <taxon>Gunneridae</taxon>
        <taxon>Pentapetalae</taxon>
        <taxon>rosids</taxon>
        <taxon>malvids</taxon>
        <taxon>Sapindales</taxon>
        <taxon>Sapindaceae</taxon>
        <taxon>Hippocastanoideae</taxon>
        <taxon>Acereae</taxon>
        <taxon>Acer</taxon>
    </lineage>
</organism>
<dbReference type="PANTHER" id="PTHR31286">
    <property type="entry name" value="GLYCINE-RICH CELL WALL STRUCTURAL PROTEIN 1.8-LIKE"/>
    <property type="match status" value="1"/>
</dbReference>
<evidence type="ECO:0000313" key="4">
    <source>
        <dbReference type="Proteomes" id="UP000323000"/>
    </source>
</evidence>
<proteinExistence type="predicted"/>
<accession>A0A5C7H234</accession>
<dbReference type="EMBL" id="VAHF01000011">
    <property type="protein sequence ID" value="TXG51048.1"/>
    <property type="molecule type" value="Genomic_DNA"/>
</dbReference>
<gene>
    <name evidence="3" type="ORF">EZV62_023572</name>
</gene>
<evidence type="ECO:0000259" key="2">
    <source>
        <dbReference type="PROSITE" id="PS50158"/>
    </source>
</evidence>
<dbReference type="PANTHER" id="PTHR31286:SF167">
    <property type="entry name" value="OS09G0268800 PROTEIN"/>
    <property type="match status" value="1"/>
</dbReference>
<keyword evidence="1" id="KW-0863">Zinc-finger</keyword>
<keyword evidence="4" id="KW-1185">Reference proteome</keyword>
<evidence type="ECO:0000313" key="3">
    <source>
        <dbReference type="EMBL" id="TXG51048.1"/>
    </source>
</evidence>
<keyword evidence="1" id="KW-0479">Metal-binding</keyword>
<sequence length="485" mass="53923">MPLQVNLKKEGEKRLGFRLIGKLLSNKLANRDAFMNLFPRIWRTMEDFDIEVISGNTFSFTFKNASDRWQVLQGGPWSFDRALLVLEERVRKGDIQGMQFNKVAFWVQIHNVPLICMTAEIGIFLRGMIGEVKDIDTGRSGDCVRKYIRVRVVVQVDRPLRRILRVDVIRDGKESVMLLKYEKLLDHCFWCGRLGHIVRDCLEVMIGDGPEDFDQLFGSWLKADSPVKLGKFRQRREDNLPGDVRPRTGTSEGVLPGNREKEVIRTDDGGSSTVNRKVIEANTVAGQQCISSSLSKEVGVLVKEGVAISGLAAKEGCDVVGLAEKAHLDILSDSSLNVTAEGITIGLESTEMEVDGSTHKSSMLEVTTISAGSATVQHGPKAGKWKRWARDGVKIDSGLGEVGSLGKRAVSRISSDSGKKQKVVTSEEENWPSMLELVSSIRSCTDRLAVVYAQNRKRMKEGIAVKQEELQLATELITDGSWFLE</sequence>
<dbReference type="InterPro" id="IPR025558">
    <property type="entry name" value="DUF4283"/>
</dbReference>
<evidence type="ECO:0000256" key="1">
    <source>
        <dbReference type="PROSITE-ProRule" id="PRU00047"/>
    </source>
</evidence>